<dbReference type="AlphaFoldDB" id="A0A7C9EDX0"/>
<protein>
    <submittedName>
        <fullName evidence="1">Uncharacterized protein</fullName>
    </submittedName>
</protein>
<sequence>MEPRQDFQTLFFCIVYTKPTHFSFFTASYNYVTGQECFQRTRGFLKKTNKLKGKNRGSPKLSSTGGWGGKMGSDSVLYISCQEGNPKDDISFIFPLERPAFAFSSSFCKMASPSLNPMSSFIHIDKDNHTHHVDRTDHRFAVNL</sequence>
<reference evidence="1" key="1">
    <citation type="journal article" date="2013" name="J. Plant Res.">
        <title>Effect of fungi and light on seed germination of three Opuntia species from semiarid lands of central Mexico.</title>
        <authorList>
            <person name="Delgado-Sanchez P."/>
            <person name="Jimenez-Bremont J.F."/>
            <person name="Guerrero-Gonzalez Mde L."/>
            <person name="Flores J."/>
        </authorList>
    </citation>
    <scope>NUCLEOTIDE SEQUENCE</scope>
    <source>
        <tissue evidence="1">Cladode</tissue>
    </source>
</reference>
<dbReference type="EMBL" id="GISG01205392">
    <property type="protein sequence ID" value="MBA4659867.1"/>
    <property type="molecule type" value="Transcribed_RNA"/>
</dbReference>
<organism evidence="1">
    <name type="scientific">Opuntia streptacantha</name>
    <name type="common">Prickly pear cactus</name>
    <name type="synonym">Opuntia cardona</name>
    <dbReference type="NCBI Taxonomy" id="393608"/>
    <lineage>
        <taxon>Eukaryota</taxon>
        <taxon>Viridiplantae</taxon>
        <taxon>Streptophyta</taxon>
        <taxon>Embryophyta</taxon>
        <taxon>Tracheophyta</taxon>
        <taxon>Spermatophyta</taxon>
        <taxon>Magnoliopsida</taxon>
        <taxon>eudicotyledons</taxon>
        <taxon>Gunneridae</taxon>
        <taxon>Pentapetalae</taxon>
        <taxon>Caryophyllales</taxon>
        <taxon>Cactineae</taxon>
        <taxon>Cactaceae</taxon>
        <taxon>Opuntioideae</taxon>
        <taxon>Opuntia</taxon>
    </lineage>
</organism>
<name>A0A7C9EDX0_OPUST</name>
<proteinExistence type="predicted"/>
<evidence type="ECO:0000313" key="1">
    <source>
        <dbReference type="EMBL" id="MBA4659868.1"/>
    </source>
</evidence>
<accession>A0A7C9EDX0</accession>
<dbReference type="EMBL" id="GISG01205394">
    <property type="protein sequence ID" value="MBA4659868.1"/>
    <property type="molecule type" value="Transcribed_RNA"/>
</dbReference>
<reference evidence="1" key="2">
    <citation type="submission" date="2020-07" db="EMBL/GenBank/DDBJ databases">
        <authorList>
            <person name="Vera ALvarez R."/>
            <person name="Arias-Moreno D.M."/>
            <person name="Jimenez-Jacinto V."/>
            <person name="Jimenez-Bremont J.F."/>
            <person name="Swaminathan K."/>
            <person name="Moose S.P."/>
            <person name="Guerrero-Gonzalez M.L."/>
            <person name="Marino-Ramirez L."/>
            <person name="Landsman D."/>
            <person name="Rodriguez-Kessler M."/>
            <person name="Delgado-Sanchez P."/>
        </authorList>
    </citation>
    <scope>NUCLEOTIDE SEQUENCE</scope>
    <source>
        <tissue evidence="1">Cladode</tissue>
    </source>
</reference>